<feature type="signal peptide" evidence="2">
    <location>
        <begin position="1"/>
        <end position="18"/>
    </location>
</feature>
<dbReference type="InterPro" id="IPR026444">
    <property type="entry name" value="Secre_tail"/>
</dbReference>
<evidence type="ECO:0000313" key="5">
    <source>
        <dbReference type="Proteomes" id="UP000552241"/>
    </source>
</evidence>
<accession>A0A838ZTC2</accession>
<evidence type="ECO:0000256" key="1">
    <source>
        <dbReference type="ARBA" id="ARBA00022729"/>
    </source>
</evidence>
<dbReference type="Gene3D" id="2.130.10.10">
    <property type="entry name" value="YVTN repeat-like/Quinoprotein amine dehydrogenase"/>
    <property type="match status" value="1"/>
</dbReference>
<dbReference type="InterPro" id="IPR015943">
    <property type="entry name" value="WD40/YVTN_repeat-like_dom_sf"/>
</dbReference>
<comment type="caution">
    <text evidence="4">The sequence shown here is derived from an EMBL/GenBank/DDBJ whole genome shotgun (WGS) entry which is preliminary data.</text>
</comment>
<gene>
    <name evidence="4" type="ORF">HU137_10430</name>
</gene>
<dbReference type="SUPFAM" id="SSF63829">
    <property type="entry name" value="Calcium-dependent phosphotriesterase"/>
    <property type="match status" value="1"/>
</dbReference>
<reference evidence="4 5" key="1">
    <citation type="submission" date="2020-07" db="EMBL/GenBank/DDBJ databases">
        <title>Moheibacter lacus sp. nov., a member of the family Flavobacteriaceae isolated from freshwater lake sediment.</title>
        <authorList>
            <person name="Liu Y."/>
        </authorList>
    </citation>
    <scope>NUCLEOTIDE SEQUENCE [LARGE SCALE GENOMIC DNA]</scope>
    <source>
        <strain evidence="4 5">BDHS18</strain>
    </source>
</reference>
<protein>
    <submittedName>
        <fullName evidence="4">T9SS type A sorting domain-containing protein</fullName>
    </submittedName>
</protein>
<feature type="chain" id="PRO_5032415576" evidence="2">
    <location>
        <begin position="19"/>
        <end position="413"/>
    </location>
</feature>
<evidence type="ECO:0000259" key="3">
    <source>
        <dbReference type="Pfam" id="PF18962"/>
    </source>
</evidence>
<proteinExistence type="predicted"/>
<keyword evidence="5" id="KW-1185">Reference proteome</keyword>
<evidence type="ECO:0000256" key="2">
    <source>
        <dbReference type="SAM" id="SignalP"/>
    </source>
</evidence>
<organism evidence="4 5">
    <name type="scientific">Moheibacter lacus</name>
    <dbReference type="NCBI Taxonomy" id="2745851"/>
    <lineage>
        <taxon>Bacteria</taxon>
        <taxon>Pseudomonadati</taxon>
        <taxon>Bacteroidota</taxon>
        <taxon>Flavobacteriia</taxon>
        <taxon>Flavobacteriales</taxon>
        <taxon>Weeksellaceae</taxon>
        <taxon>Moheibacter</taxon>
    </lineage>
</organism>
<keyword evidence="1 2" id="KW-0732">Signal</keyword>
<name>A0A838ZTC2_9FLAO</name>
<evidence type="ECO:0000313" key="4">
    <source>
        <dbReference type="EMBL" id="MBA5630189.1"/>
    </source>
</evidence>
<dbReference type="Pfam" id="PF18962">
    <property type="entry name" value="Por_Secre_tail"/>
    <property type="match status" value="1"/>
</dbReference>
<dbReference type="RefSeq" id="WP_182043791.1">
    <property type="nucleotide sequence ID" value="NZ_JACDZE010000003.1"/>
</dbReference>
<sequence length="413" mass="45160">MKNFLFSLLGILSLPVFAQFEVYTVDVTTNDLVYDSHTNRIYVSIPSSNGSNGNSIGVINPYTRELESTTFIGSEPSVLAISDNGQYIYSGFEQTSTVRRFEVATQTAGLEFSLGGDDFLGPYYVNDIEVMPGSPSTIAISRKYVDVSPTHAGIAIYDNDIMRPTVTPGHTGGNQIEFKNNTTLFGYNNESTGFDLFRYAVNAGGITEVSETGGFPGGYDFYLDFAYHNDRLYYTNGSVVNVSSAPFVAGQFANTFGSVTYDAHKDLVAFASYNSSGSIRFKRFNPTTYLVQDDIAISEAFGESKSIITCGSGCYAFNTTDNKVVIINDGTMGLDENSAKKLTVFPNPVDDFLNIDGVNANLDKVQIFGLSGNLVQNIKNPSRKINVQFLPKGIYILKISENGKTMQTKFIKN</sequence>
<dbReference type="NCBIfam" id="TIGR04183">
    <property type="entry name" value="Por_Secre_tail"/>
    <property type="match status" value="1"/>
</dbReference>
<dbReference type="Proteomes" id="UP000552241">
    <property type="component" value="Unassembled WGS sequence"/>
</dbReference>
<dbReference type="EMBL" id="JACDZE010000003">
    <property type="protein sequence ID" value="MBA5630189.1"/>
    <property type="molecule type" value="Genomic_DNA"/>
</dbReference>
<feature type="domain" description="Secretion system C-terminal sorting" evidence="3">
    <location>
        <begin position="344"/>
        <end position="411"/>
    </location>
</feature>
<dbReference type="AlphaFoldDB" id="A0A838ZTC2"/>